<dbReference type="EMBL" id="CM055102">
    <property type="protein sequence ID" value="KAJ7537323.1"/>
    <property type="molecule type" value="Genomic_DNA"/>
</dbReference>
<accession>A0ACC2C5Z6</accession>
<protein>
    <submittedName>
        <fullName evidence="1">Uncharacterized protein</fullName>
    </submittedName>
</protein>
<keyword evidence="2" id="KW-1185">Reference proteome</keyword>
<comment type="caution">
    <text evidence="1">The sequence shown here is derived from an EMBL/GenBank/DDBJ whole genome shotgun (WGS) entry which is preliminary data.</text>
</comment>
<name>A0ACC2C5Z6_DIPCM</name>
<sequence length="510" mass="57932">MGFWWVQVGIAVVAAIVSFFIHEQKKRLKLHRIPGPAPLPVIGNLHMLGKRPYRTIYDLQKTYGSIMRLWLGSQPAVVVSSPELIKEVLKDKDLQLAERPRGAVSRYVAYDLQGLSWAPYGEDWIHARKLCMRELLSPTRLRQFQEVRREDMLQYGLQPILDAAAQGTTVDVRTIVKRYLYTDMARMMMHKSKVDAKTVIALEDIGRAVVHLVVAFNLEDYFPIFRPLDLQGYKKTTKKVMKKYDDFVSKIIAEHRDRANGTAVKEDDKDFVDVLLSVPGIKSQPLSESALKNIILDIFASSADSISEAIEWAMCELLRHPEIMKKARVELSMVVGSDRLVEESDIPQLPYIYNIIKETLRFHSGSGLTVRVAREDVQIGGYEVPAGTFIFVAQWAVSRDPRYWERADEFDPDRFVKAPKDVHGISSFEFIPFGSGRRMCVGIHLGVIGTVLGLAQIIHCFEWELPNGEKPEDIDMDEDPGFTLPKLIPLNLLATPRLPPQVFQAYSLNV</sequence>
<evidence type="ECO:0000313" key="1">
    <source>
        <dbReference type="EMBL" id="KAJ7537323.1"/>
    </source>
</evidence>
<reference evidence="2" key="1">
    <citation type="journal article" date="2024" name="Proc. Natl. Acad. Sci. U.S.A.">
        <title>Extraordinary preservation of gene collinearity over three hundred million years revealed in homosporous lycophytes.</title>
        <authorList>
            <person name="Li C."/>
            <person name="Wickell D."/>
            <person name="Kuo L.Y."/>
            <person name="Chen X."/>
            <person name="Nie B."/>
            <person name="Liao X."/>
            <person name="Peng D."/>
            <person name="Ji J."/>
            <person name="Jenkins J."/>
            <person name="Williams M."/>
            <person name="Shu S."/>
            <person name="Plott C."/>
            <person name="Barry K."/>
            <person name="Rajasekar S."/>
            <person name="Grimwood J."/>
            <person name="Han X."/>
            <person name="Sun S."/>
            <person name="Hou Z."/>
            <person name="He W."/>
            <person name="Dai G."/>
            <person name="Sun C."/>
            <person name="Schmutz J."/>
            <person name="Leebens-Mack J.H."/>
            <person name="Li F.W."/>
            <person name="Wang L."/>
        </authorList>
    </citation>
    <scope>NUCLEOTIDE SEQUENCE [LARGE SCALE GENOMIC DNA]</scope>
    <source>
        <strain evidence="2">cv. PW_Plant_1</strain>
    </source>
</reference>
<proteinExistence type="predicted"/>
<dbReference type="Proteomes" id="UP001162992">
    <property type="component" value="Chromosome 11"/>
</dbReference>
<organism evidence="1 2">
    <name type="scientific">Diphasiastrum complanatum</name>
    <name type="common">Issler's clubmoss</name>
    <name type="synonym">Lycopodium complanatum</name>
    <dbReference type="NCBI Taxonomy" id="34168"/>
    <lineage>
        <taxon>Eukaryota</taxon>
        <taxon>Viridiplantae</taxon>
        <taxon>Streptophyta</taxon>
        <taxon>Embryophyta</taxon>
        <taxon>Tracheophyta</taxon>
        <taxon>Lycopodiopsida</taxon>
        <taxon>Lycopodiales</taxon>
        <taxon>Lycopodiaceae</taxon>
        <taxon>Lycopodioideae</taxon>
        <taxon>Diphasiastrum</taxon>
    </lineage>
</organism>
<gene>
    <name evidence="1" type="ORF">O6H91_11G001600</name>
</gene>
<evidence type="ECO:0000313" key="2">
    <source>
        <dbReference type="Proteomes" id="UP001162992"/>
    </source>
</evidence>